<sequence length="87" mass="9945">MELLIRGLMIGLFLAITNYSMKSHSNPWGRWLSRLLVIGVFLLAAGSLSVFSLLATEVALKWRLIYGLLAVALWAYLIHLIRIYRKK</sequence>
<name>A0AAJ1Q4B6_9LACT</name>
<evidence type="ECO:0000313" key="3">
    <source>
        <dbReference type="Proteomes" id="UP001229251"/>
    </source>
</evidence>
<keyword evidence="1" id="KW-1133">Transmembrane helix</keyword>
<proteinExistence type="predicted"/>
<keyword evidence="1" id="KW-0812">Transmembrane</keyword>
<dbReference type="RefSeq" id="WP_285065234.1">
    <property type="nucleotide sequence ID" value="NZ_JASOOE010000002.1"/>
</dbReference>
<dbReference type="AlphaFoldDB" id="A0AAJ1Q4B6"/>
<reference evidence="2" key="1">
    <citation type="submission" date="2023-05" db="EMBL/GenBank/DDBJ databases">
        <title>Cataloging the Phylogenetic Diversity of Human Bladder Bacteria.</title>
        <authorList>
            <person name="Du J."/>
        </authorList>
    </citation>
    <scope>NUCLEOTIDE SEQUENCE</scope>
    <source>
        <strain evidence="2">UMB1231</strain>
    </source>
</reference>
<dbReference type="EMBL" id="JASOOE010000002">
    <property type="protein sequence ID" value="MDK7186564.1"/>
    <property type="molecule type" value="Genomic_DNA"/>
</dbReference>
<protein>
    <submittedName>
        <fullName evidence="2">Uncharacterized protein</fullName>
    </submittedName>
</protein>
<evidence type="ECO:0000313" key="2">
    <source>
        <dbReference type="EMBL" id="MDK7186564.1"/>
    </source>
</evidence>
<keyword evidence="1" id="KW-0472">Membrane</keyword>
<gene>
    <name evidence="2" type="ORF">QP433_01040</name>
</gene>
<organism evidence="2 3">
    <name type="scientific">Facklamia hominis</name>
    <dbReference type="NCBI Taxonomy" id="178214"/>
    <lineage>
        <taxon>Bacteria</taxon>
        <taxon>Bacillati</taxon>
        <taxon>Bacillota</taxon>
        <taxon>Bacilli</taxon>
        <taxon>Lactobacillales</taxon>
        <taxon>Aerococcaceae</taxon>
        <taxon>Facklamia</taxon>
    </lineage>
</organism>
<dbReference type="Proteomes" id="UP001229251">
    <property type="component" value="Unassembled WGS sequence"/>
</dbReference>
<feature type="transmembrane region" description="Helical" evidence="1">
    <location>
        <begin position="64"/>
        <end position="84"/>
    </location>
</feature>
<comment type="caution">
    <text evidence="2">The sequence shown here is derived from an EMBL/GenBank/DDBJ whole genome shotgun (WGS) entry which is preliminary data.</text>
</comment>
<evidence type="ECO:0000256" key="1">
    <source>
        <dbReference type="SAM" id="Phobius"/>
    </source>
</evidence>
<accession>A0AAJ1Q4B6</accession>
<feature type="transmembrane region" description="Helical" evidence="1">
    <location>
        <begin position="31"/>
        <end position="52"/>
    </location>
</feature>